<dbReference type="Proteomes" id="UP001156629">
    <property type="component" value="Unassembled WGS sequence"/>
</dbReference>
<evidence type="ECO:0000313" key="2">
    <source>
        <dbReference type="Proteomes" id="UP001156629"/>
    </source>
</evidence>
<dbReference type="EMBL" id="BSNV01000008">
    <property type="protein sequence ID" value="GLQ66307.1"/>
    <property type="molecule type" value="Genomic_DNA"/>
</dbReference>
<gene>
    <name evidence="1" type="ORF">GCM10007870_18910</name>
</gene>
<reference evidence="2" key="1">
    <citation type="journal article" date="2019" name="Int. J. Syst. Evol. Microbiol.">
        <title>The Global Catalogue of Microorganisms (GCM) 10K type strain sequencing project: providing services to taxonomists for standard genome sequencing and annotation.</title>
        <authorList>
            <consortium name="The Broad Institute Genomics Platform"/>
            <consortium name="The Broad Institute Genome Sequencing Center for Infectious Disease"/>
            <person name="Wu L."/>
            <person name="Ma J."/>
        </authorList>
    </citation>
    <scope>NUCLEOTIDE SEQUENCE [LARGE SCALE GENOMIC DNA]</scope>
    <source>
        <strain evidence="2">NBRC 3266</strain>
    </source>
</reference>
<name>A0ABQ5WUL5_9PROT</name>
<evidence type="ECO:0000313" key="1">
    <source>
        <dbReference type="EMBL" id="GLQ66307.1"/>
    </source>
</evidence>
<comment type="caution">
    <text evidence="1">The sequence shown here is derived from an EMBL/GenBank/DDBJ whole genome shotgun (WGS) entry which is preliminary data.</text>
</comment>
<protein>
    <recommendedName>
        <fullName evidence="3">Flagellar assembly protein FliH/Type III secretion system HrpE domain-containing protein</fullName>
    </recommendedName>
</protein>
<accession>A0ABQ5WUL5</accession>
<dbReference type="GeneID" id="76195136"/>
<evidence type="ECO:0008006" key="3">
    <source>
        <dbReference type="Google" id="ProtNLM"/>
    </source>
</evidence>
<sequence>MSKKLWENHKKTGILYFENFEEVPIEKNLKIENEYIPSKEKEFDDNVLNYFYERGISEGKRIEKEECNKNKEIIYNRNKLLSNSLLSIEKQIISGKRQISEEICGIMINSLSNLFPSLIKKYGEKESEIILKKISKVIDQNSCLNLNCSKEFFCRIKKLSPIFSEKRINFNLDENLKNGDFELFWDMGSLSRSANKEIEKIISEMFFSNQE</sequence>
<dbReference type="RefSeq" id="WP_099286957.1">
    <property type="nucleotide sequence ID" value="NZ_BEWP01000007.1"/>
</dbReference>
<proteinExistence type="predicted"/>
<organism evidence="1 2">
    <name type="scientific">Gluconobacter kondonii</name>
    <dbReference type="NCBI Taxonomy" id="941463"/>
    <lineage>
        <taxon>Bacteria</taxon>
        <taxon>Pseudomonadati</taxon>
        <taxon>Pseudomonadota</taxon>
        <taxon>Alphaproteobacteria</taxon>
        <taxon>Acetobacterales</taxon>
        <taxon>Acetobacteraceae</taxon>
        <taxon>Gluconobacter</taxon>
    </lineage>
</organism>
<keyword evidence="2" id="KW-1185">Reference proteome</keyword>